<name>A0AA35YZP4_LACSI</name>
<comment type="similarity">
    <text evidence="2">Belongs to the multi antimicrobial extrusion (MATE) (TC 2.A.66.1) family.</text>
</comment>
<keyword evidence="3" id="KW-0812">Transmembrane</keyword>
<sequence length="104" mass="11278">MLKALIASSVSKGDYKFVKDITYFVLTFVSASQPLNALAFIVDGLHYGVSDFPCLFHVHAALSLSDIAVASNLFAAMDLDQGDQLIKSNLLNNSILLKQVSNQD</sequence>
<evidence type="ECO:0000256" key="4">
    <source>
        <dbReference type="ARBA" id="ARBA00022989"/>
    </source>
</evidence>
<organism evidence="6 7">
    <name type="scientific">Lactuca saligna</name>
    <name type="common">Willowleaf lettuce</name>
    <dbReference type="NCBI Taxonomy" id="75948"/>
    <lineage>
        <taxon>Eukaryota</taxon>
        <taxon>Viridiplantae</taxon>
        <taxon>Streptophyta</taxon>
        <taxon>Embryophyta</taxon>
        <taxon>Tracheophyta</taxon>
        <taxon>Spermatophyta</taxon>
        <taxon>Magnoliopsida</taxon>
        <taxon>eudicotyledons</taxon>
        <taxon>Gunneridae</taxon>
        <taxon>Pentapetalae</taxon>
        <taxon>asterids</taxon>
        <taxon>campanulids</taxon>
        <taxon>Asterales</taxon>
        <taxon>Asteraceae</taxon>
        <taxon>Cichorioideae</taxon>
        <taxon>Cichorieae</taxon>
        <taxon>Lactucinae</taxon>
        <taxon>Lactuca</taxon>
    </lineage>
</organism>
<evidence type="ECO:0000256" key="2">
    <source>
        <dbReference type="ARBA" id="ARBA00010199"/>
    </source>
</evidence>
<evidence type="ECO:0000256" key="3">
    <source>
        <dbReference type="ARBA" id="ARBA00022692"/>
    </source>
</evidence>
<proteinExistence type="inferred from homology"/>
<keyword evidence="7" id="KW-1185">Reference proteome</keyword>
<dbReference type="EMBL" id="OX465080">
    <property type="protein sequence ID" value="CAI9283236.1"/>
    <property type="molecule type" value="Genomic_DNA"/>
</dbReference>
<dbReference type="Proteomes" id="UP001177003">
    <property type="component" value="Chromosome 4"/>
</dbReference>
<gene>
    <name evidence="6" type="ORF">LSALG_LOCUS22840</name>
</gene>
<dbReference type="GO" id="GO:0016020">
    <property type="term" value="C:membrane"/>
    <property type="evidence" value="ECO:0007669"/>
    <property type="project" value="UniProtKB-SubCell"/>
</dbReference>
<dbReference type="InterPro" id="IPR044644">
    <property type="entry name" value="DinF-like"/>
</dbReference>
<evidence type="ECO:0000313" key="6">
    <source>
        <dbReference type="EMBL" id="CAI9283236.1"/>
    </source>
</evidence>
<reference evidence="6" key="1">
    <citation type="submission" date="2023-04" db="EMBL/GenBank/DDBJ databases">
        <authorList>
            <person name="Vijverberg K."/>
            <person name="Xiong W."/>
            <person name="Schranz E."/>
        </authorList>
    </citation>
    <scope>NUCLEOTIDE SEQUENCE</scope>
</reference>
<keyword evidence="4" id="KW-1133">Transmembrane helix</keyword>
<dbReference type="AlphaFoldDB" id="A0AA35YZP4"/>
<evidence type="ECO:0000313" key="7">
    <source>
        <dbReference type="Proteomes" id="UP001177003"/>
    </source>
</evidence>
<dbReference type="PANTHER" id="PTHR42893:SF45">
    <property type="entry name" value="PROTEIN DETOXIFICATION 45, CHLOROPLASTIC"/>
    <property type="match status" value="1"/>
</dbReference>
<dbReference type="PANTHER" id="PTHR42893">
    <property type="entry name" value="PROTEIN DETOXIFICATION 44, CHLOROPLASTIC-RELATED"/>
    <property type="match status" value="1"/>
</dbReference>
<accession>A0AA35YZP4</accession>
<evidence type="ECO:0000256" key="1">
    <source>
        <dbReference type="ARBA" id="ARBA00004141"/>
    </source>
</evidence>
<dbReference type="GO" id="GO:0009507">
    <property type="term" value="C:chloroplast"/>
    <property type="evidence" value="ECO:0007669"/>
    <property type="project" value="TreeGrafter"/>
</dbReference>
<keyword evidence="5" id="KW-0472">Membrane</keyword>
<evidence type="ECO:0000256" key="5">
    <source>
        <dbReference type="ARBA" id="ARBA00023136"/>
    </source>
</evidence>
<protein>
    <submittedName>
        <fullName evidence="6">Uncharacterized protein</fullName>
    </submittedName>
</protein>
<comment type="subcellular location">
    <subcellularLocation>
        <location evidence="1">Membrane</location>
        <topology evidence="1">Multi-pass membrane protein</topology>
    </subcellularLocation>
</comment>